<dbReference type="RefSeq" id="WP_091006345.1">
    <property type="nucleotide sequence ID" value="NZ_CP041743.1"/>
</dbReference>
<dbReference type="PIRSF" id="PIRSF030013">
    <property type="entry name" value="ThuA"/>
    <property type="match status" value="1"/>
</dbReference>
<protein>
    <submittedName>
        <fullName evidence="2">Trehalose utilization protein</fullName>
    </submittedName>
</protein>
<accession>A0A1I3D6J1</accession>
<evidence type="ECO:0000313" key="2">
    <source>
        <dbReference type="EMBL" id="SFH82131.1"/>
    </source>
</evidence>
<dbReference type="Pfam" id="PF06283">
    <property type="entry name" value="ThuA"/>
    <property type="match status" value="1"/>
</dbReference>
<gene>
    <name evidence="2" type="ORF">SAMN05192543_101130</name>
</gene>
<dbReference type="SUPFAM" id="SSF52317">
    <property type="entry name" value="Class I glutamine amidotransferase-like"/>
    <property type="match status" value="1"/>
</dbReference>
<organism evidence="2 3">
    <name type="scientific">Paraburkholderia megapolitana</name>
    <dbReference type="NCBI Taxonomy" id="420953"/>
    <lineage>
        <taxon>Bacteria</taxon>
        <taxon>Pseudomonadati</taxon>
        <taxon>Pseudomonadota</taxon>
        <taxon>Betaproteobacteria</taxon>
        <taxon>Burkholderiales</taxon>
        <taxon>Burkholderiaceae</taxon>
        <taxon>Paraburkholderia</taxon>
    </lineage>
</organism>
<keyword evidence="3" id="KW-1185">Reference proteome</keyword>
<dbReference type="Proteomes" id="UP000199548">
    <property type="component" value="Unassembled WGS sequence"/>
</dbReference>
<dbReference type="InterPro" id="IPR029010">
    <property type="entry name" value="ThuA-like"/>
</dbReference>
<reference evidence="2 3" key="1">
    <citation type="submission" date="2016-10" db="EMBL/GenBank/DDBJ databases">
        <authorList>
            <person name="de Groot N.N."/>
        </authorList>
    </citation>
    <scope>NUCLEOTIDE SEQUENCE [LARGE SCALE GENOMIC DNA]</scope>
    <source>
        <strain evidence="2 3">LMG 23650</strain>
    </source>
</reference>
<dbReference type="InterPro" id="IPR029062">
    <property type="entry name" value="Class_I_gatase-like"/>
</dbReference>
<dbReference type="EMBL" id="FOQU01000001">
    <property type="protein sequence ID" value="SFH82131.1"/>
    <property type="molecule type" value="Genomic_DNA"/>
</dbReference>
<dbReference type="AlphaFoldDB" id="A0A1I3D6J1"/>
<sequence length="269" mass="30582">MFNKKLSVIVWNEFEHEREEPEIRAIYPEGIHATIAAALREIPALGHGTLPLEIGTATLDQPEHGLSEARLATCDVLVWWGHKAHSKVDDEIVERVQRRVLEGMGLIVLHSGHFSKIFRRLMGTNCSLKWREAAEKERVWVVERSHPIAAGLGEYFELPNEEMYGERFDIPQPDQTIFISWFEGGEVFRSGCCWERGHGRIFYFRPGHEAYPTYHNRDVQQVLANAVQWAAPRVNFVDHCPQSAPLETLSDNGNAFAKVGIRQSTGDIA</sequence>
<dbReference type="STRING" id="420953.SAMN05192543_101130"/>
<name>A0A1I3D6J1_9BURK</name>
<proteinExistence type="predicted"/>
<evidence type="ECO:0000259" key="1">
    <source>
        <dbReference type="Pfam" id="PF06283"/>
    </source>
</evidence>
<dbReference type="InterPro" id="IPR009381">
    <property type="entry name" value="Trehalose_catabolism_ThuA_prok"/>
</dbReference>
<dbReference type="OrthoDB" id="252909at2"/>
<dbReference type="Gene3D" id="3.40.50.880">
    <property type="match status" value="1"/>
</dbReference>
<feature type="domain" description="ThuA-like" evidence="1">
    <location>
        <begin position="31"/>
        <end position="230"/>
    </location>
</feature>
<evidence type="ECO:0000313" key="3">
    <source>
        <dbReference type="Proteomes" id="UP000199548"/>
    </source>
</evidence>